<gene>
    <name evidence="1" type="ORF">SAMN04515656_12034</name>
</gene>
<dbReference type="Pfam" id="PF13641">
    <property type="entry name" value="Glyco_tranf_2_3"/>
    <property type="match status" value="1"/>
</dbReference>
<dbReference type="OrthoDB" id="9771846at2"/>
<dbReference type="EMBL" id="FNRK01000020">
    <property type="protein sequence ID" value="SEA67526.1"/>
    <property type="molecule type" value="Genomic_DNA"/>
</dbReference>
<proteinExistence type="predicted"/>
<reference evidence="1 2" key="1">
    <citation type="submission" date="2016-10" db="EMBL/GenBank/DDBJ databases">
        <authorList>
            <person name="de Groot N.N."/>
        </authorList>
    </citation>
    <scope>NUCLEOTIDE SEQUENCE [LARGE SCALE GENOMIC DNA]</scope>
    <source>
        <strain evidence="1 2">SR12</strain>
    </source>
</reference>
<protein>
    <recommendedName>
        <fullName evidence="3">Glycosyltransferase 2-like domain-containing protein</fullName>
    </recommendedName>
</protein>
<dbReference type="InterPro" id="IPR029044">
    <property type="entry name" value="Nucleotide-diphossugar_trans"/>
</dbReference>
<dbReference type="Proteomes" id="UP000199394">
    <property type="component" value="Unassembled WGS sequence"/>
</dbReference>
<evidence type="ECO:0000313" key="1">
    <source>
        <dbReference type="EMBL" id="SEA67526.1"/>
    </source>
</evidence>
<dbReference type="CDD" id="cd04186">
    <property type="entry name" value="GT_2_like_c"/>
    <property type="match status" value="1"/>
</dbReference>
<dbReference type="PANTHER" id="PTHR43179">
    <property type="entry name" value="RHAMNOSYLTRANSFERASE WBBL"/>
    <property type="match status" value="1"/>
</dbReference>
<dbReference type="Gene3D" id="3.90.550.10">
    <property type="entry name" value="Spore Coat Polysaccharide Biosynthesis Protein SpsA, Chain A"/>
    <property type="match status" value="1"/>
</dbReference>
<dbReference type="SUPFAM" id="SSF53448">
    <property type="entry name" value="Nucleotide-diphospho-sugar transferases"/>
    <property type="match status" value="1"/>
</dbReference>
<evidence type="ECO:0000313" key="2">
    <source>
        <dbReference type="Proteomes" id="UP000199394"/>
    </source>
</evidence>
<sequence>MDLSIIIVNYKTLELTSNCLDSIYEANMKGINFEVIVVDNASEDGSIEAIEGHYPQVKIIKNSENLGFSKANNMGIRSSVADFILLLNSDTIVEGNTIGDALAFMRNHRHVGALGCKVLLESGALDLACKRSFPTPTNGIYHSLKLDKRFPKSKRFGEYNLTFVDEDKICSVDCIMGAFMMVSRQAIDAVGLLDEDYFMYGEDVDWCYRIKKAGFQIIYYPKVRIFHYKKASGIGKRNPKTIEAFYDSMGIFYQKHYRGKYNPLTTNAVLWGTQVMKKLALRRNR</sequence>
<dbReference type="RefSeq" id="WP_090308678.1">
    <property type="nucleotide sequence ID" value="NZ_FNRK01000020.1"/>
</dbReference>
<organism evidence="1 2">
    <name type="scientific">Eubacterium aggregans</name>
    <dbReference type="NCBI Taxonomy" id="81409"/>
    <lineage>
        <taxon>Bacteria</taxon>
        <taxon>Bacillati</taxon>
        <taxon>Bacillota</taxon>
        <taxon>Clostridia</taxon>
        <taxon>Eubacteriales</taxon>
        <taxon>Eubacteriaceae</taxon>
        <taxon>Eubacterium</taxon>
    </lineage>
</organism>
<keyword evidence="2" id="KW-1185">Reference proteome</keyword>
<name>A0A1H4D4R1_9FIRM</name>
<dbReference type="STRING" id="81409.SAMN04515656_12034"/>
<dbReference type="AlphaFoldDB" id="A0A1H4D4R1"/>
<accession>A0A1H4D4R1</accession>
<evidence type="ECO:0008006" key="3">
    <source>
        <dbReference type="Google" id="ProtNLM"/>
    </source>
</evidence>
<dbReference type="PANTHER" id="PTHR43179:SF7">
    <property type="entry name" value="RHAMNOSYLTRANSFERASE WBBL"/>
    <property type="match status" value="1"/>
</dbReference>